<dbReference type="PROSITE" id="PS50076">
    <property type="entry name" value="DNAJ_2"/>
    <property type="match status" value="1"/>
</dbReference>
<reference evidence="9" key="1">
    <citation type="journal article" date="2014" name="Microb. Cell Fact.">
        <title>Exploiting Issatchenkia orientalis SD108 for succinic acid production.</title>
        <authorList>
            <person name="Xiao H."/>
            <person name="Shao Z."/>
            <person name="Jiang Y."/>
            <person name="Dole S."/>
            <person name="Zhao H."/>
        </authorList>
    </citation>
    <scope>NUCLEOTIDE SEQUENCE [LARGE SCALE GENOMIC DNA]</scope>
    <source>
        <strain evidence="9">SD108</strain>
    </source>
</reference>
<keyword evidence="4" id="KW-0479">Metal-binding</keyword>
<gene>
    <name evidence="8" type="ORF">JL09_g729</name>
</gene>
<dbReference type="SUPFAM" id="SSF46565">
    <property type="entry name" value="Chaperone J-domain"/>
    <property type="match status" value="1"/>
</dbReference>
<dbReference type="VEuPathDB" id="FungiDB:C5L36_0E00450"/>
<evidence type="ECO:0000256" key="1">
    <source>
        <dbReference type="ARBA" id="ARBA00003474"/>
    </source>
</evidence>
<keyword evidence="5" id="KW-0408">Iron</keyword>
<dbReference type="GO" id="GO:0017183">
    <property type="term" value="P:protein histidyl modification to diphthamide"/>
    <property type="evidence" value="ECO:0007669"/>
    <property type="project" value="UniProtKB-UniPathway"/>
</dbReference>
<evidence type="ECO:0000259" key="6">
    <source>
        <dbReference type="PROSITE" id="PS50076"/>
    </source>
</evidence>
<comment type="similarity">
    <text evidence="2">Belongs to the DPH4 family.</text>
</comment>
<dbReference type="SMART" id="SM00271">
    <property type="entry name" value="DnaJ"/>
    <property type="match status" value="1"/>
</dbReference>
<evidence type="ECO:0000256" key="2">
    <source>
        <dbReference type="ARBA" id="ARBA00006169"/>
    </source>
</evidence>
<evidence type="ECO:0000256" key="3">
    <source>
        <dbReference type="ARBA" id="ARBA00021797"/>
    </source>
</evidence>
<dbReference type="PRINTS" id="PR00625">
    <property type="entry name" value="JDOMAIN"/>
</dbReference>
<dbReference type="SUPFAM" id="SSF144217">
    <property type="entry name" value="CSL zinc finger"/>
    <property type="match status" value="1"/>
</dbReference>
<dbReference type="InterPro" id="IPR007872">
    <property type="entry name" value="DPH_MB_dom"/>
</dbReference>
<dbReference type="eggNOG" id="KOG0714">
    <property type="taxonomic scope" value="Eukaryota"/>
</dbReference>
<name>A0A099P518_PICKU</name>
<dbReference type="Gene3D" id="1.10.287.110">
    <property type="entry name" value="DnaJ domain"/>
    <property type="match status" value="1"/>
</dbReference>
<dbReference type="Pfam" id="PF00226">
    <property type="entry name" value="DnaJ"/>
    <property type="match status" value="1"/>
</dbReference>
<proteinExistence type="inferred from homology"/>
<evidence type="ECO:0000256" key="5">
    <source>
        <dbReference type="ARBA" id="ARBA00023004"/>
    </source>
</evidence>
<dbReference type="HOGENOM" id="CLU_017633_7_0_1"/>
<feature type="domain" description="DPH-type MB" evidence="7">
    <location>
        <begin position="87"/>
        <end position="165"/>
    </location>
</feature>
<dbReference type="InterPro" id="IPR036869">
    <property type="entry name" value="J_dom_sf"/>
</dbReference>
<dbReference type="CDD" id="cd06257">
    <property type="entry name" value="DnaJ"/>
    <property type="match status" value="1"/>
</dbReference>
<dbReference type="Gene3D" id="3.10.660.10">
    <property type="entry name" value="DPH Zinc finger"/>
    <property type="match status" value="1"/>
</dbReference>
<dbReference type="PANTHER" id="PTHR45090">
    <property type="entry name" value="CHAPERONE PROTEIN DNAJ 20 CHLOROPLASTIC"/>
    <property type="match status" value="1"/>
</dbReference>
<dbReference type="Proteomes" id="UP000029867">
    <property type="component" value="Unassembled WGS sequence"/>
</dbReference>
<feature type="domain" description="J" evidence="6">
    <location>
        <begin position="9"/>
        <end position="73"/>
    </location>
</feature>
<evidence type="ECO:0000313" key="8">
    <source>
        <dbReference type="EMBL" id="KGK40020.1"/>
    </source>
</evidence>
<dbReference type="GO" id="GO:0046872">
    <property type="term" value="F:metal ion binding"/>
    <property type="evidence" value="ECO:0007669"/>
    <property type="project" value="UniProtKB-KW"/>
</dbReference>
<evidence type="ECO:0000256" key="4">
    <source>
        <dbReference type="ARBA" id="ARBA00022723"/>
    </source>
</evidence>
<dbReference type="InterPro" id="IPR053232">
    <property type="entry name" value="DnaJ_C/III_chloroplastic"/>
</dbReference>
<organism evidence="8 9">
    <name type="scientific">Pichia kudriavzevii</name>
    <name type="common">Yeast</name>
    <name type="synonym">Issatchenkia orientalis</name>
    <dbReference type="NCBI Taxonomy" id="4909"/>
    <lineage>
        <taxon>Eukaryota</taxon>
        <taxon>Fungi</taxon>
        <taxon>Dikarya</taxon>
        <taxon>Ascomycota</taxon>
        <taxon>Saccharomycotina</taxon>
        <taxon>Pichiomycetes</taxon>
        <taxon>Pichiales</taxon>
        <taxon>Pichiaceae</taxon>
        <taxon>Pichia</taxon>
    </lineage>
</organism>
<evidence type="ECO:0000259" key="7">
    <source>
        <dbReference type="PROSITE" id="PS51074"/>
    </source>
</evidence>
<dbReference type="InterPro" id="IPR036671">
    <property type="entry name" value="DPH_MB_sf"/>
</dbReference>
<comment type="function">
    <text evidence="1">Required for the first step of diphthamide biosynthesis, the transfer of 3-amino-3-carboxypropyl from S-adenosyl-L-methionine to a histidine residue. Diphthamide is a post-translational modification of histidine which occurs in elongation factor 2.</text>
</comment>
<comment type="caution">
    <text evidence="8">The sequence shown here is derived from an EMBL/GenBank/DDBJ whole genome shotgun (WGS) entry which is preliminary data.</text>
</comment>
<dbReference type="PANTHER" id="PTHR45090:SF4">
    <property type="entry name" value="J DOMAIN-CONTAINING PROTEIN"/>
    <property type="match status" value="1"/>
</dbReference>
<dbReference type="UniPathway" id="UPA00559"/>
<dbReference type="AlphaFoldDB" id="A0A099P518"/>
<evidence type="ECO:0000313" key="9">
    <source>
        <dbReference type="Proteomes" id="UP000029867"/>
    </source>
</evidence>
<dbReference type="Pfam" id="PF05207">
    <property type="entry name" value="Zn_ribbon_CSL"/>
    <property type="match status" value="1"/>
</dbReference>
<protein>
    <recommendedName>
        <fullName evidence="3">Diphthamide biosynthesis protein 4</fullName>
    </recommendedName>
</protein>
<sequence length="167" mass="19234">MTLHANHVSFYEILGVSKDAERDSIKTAYHRLLLTNHPDKSNPNANTYSIPVIQQAYRTLINADERIAYDKQLHDYYIKLGLVDSMGIDTDGIDHFDLSEFVEDGERFVHDCPRCQCHEGFQVGEQDLENGVFENNKDNEEDEHGTYRILLQCSSCSLWLCVDYSIQ</sequence>
<dbReference type="PROSITE" id="PS51074">
    <property type="entry name" value="DPH_MB"/>
    <property type="match status" value="1"/>
</dbReference>
<dbReference type="InterPro" id="IPR001623">
    <property type="entry name" value="DnaJ_domain"/>
</dbReference>
<accession>A0A099P518</accession>
<dbReference type="EMBL" id="JQFK01000004">
    <property type="protein sequence ID" value="KGK40020.1"/>
    <property type="molecule type" value="Genomic_DNA"/>
</dbReference>